<comment type="similarity">
    <text evidence="2">Belongs to the PpiC/parvulin rotamase family.</text>
</comment>
<evidence type="ECO:0000313" key="12">
    <source>
        <dbReference type="Proteomes" id="UP000059074"/>
    </source>
</evidence>
<evidence type="ECO:0000259" key="10">
    <source>
        <dbReference type="PROSITE" id="PS50198"/>
    </source>
</evidence>
<evidence type="ECO:0000256" key="3">
    <source>
        <dbReference type="ARBA" id="ARBA00013194"/>
    </source>
</evidence>
<dbReference type="EMBL" id="LMTR01000073">
    <property type="protein sequence ID" value="KWT66228.1"/>
    <property type="molecule type" value="Genomic_DNA"/>
</dbReference>
<dbReference type="GO" id="GO:0003755">
    <property type="term" value="F:peptidyl-prolyl cis-trans isomerase activity"/>
    <property type="evidence" value="ECO:0007669"/>
    <property type="project" value="UniProtKB-KW"/>
</dbReference>
<sequence length="303" mass="33873">MLALPTPAAVAQEAAVDAVVVTIDGKPITQSQLKLAEEEIGSELNSLPENDKRRALAEYLIDNTLFANAALAEKLDETAEFKNYMAYLNQRALREQYFEKSLKGAVDEEEAKKIYFSRLKQMRPEEEFSARHILVNSEDKAKEIRAKVVGGEDFAKLAKENSIDPVSKEDGGDLGYFGVGQMLPEFENAILKLKAGDISEPIKTAYGWHVIKLEDRRKKAPPTFEQVRDNIINSLAIHKAQEKSSDLRNKAKIEYVDPEIKKTVEEHNKKREEALAAARKQAEEAKKNDVSPPPAAAPAEEKK</sequence>
<evidence type="ECO:0000256" key="1">
    <source>
        <dbReference type="ARBA" id="ARBA00000971"/>
    </source>
</evidence>
<dbReference type="Gene3D" id="3.10.50.40">
    <property type="match status" value="1"/>
</dbReference>
<accession>A0A109BCE2</accession>
<dbReference type="InterPro" id="IPR050245">
    <property type="entry name" value="PrsA_foldase"/>
</dbReference>
<reference evidence="11 12" key="1">
    <citation type="submission" date="2015-10" db="EMBL/GenBank/DDBJ databases">
        <title>Transcriptomic analysis of a linuron degrading triple-species bacterial consortium.</title>
        <authorList>
            <person name="Albers P."/>
        </authorList>
    </citation>
    <scope>NUCLEOTIDE SEQUENCE [LARGE SCALE GENOMIC DNA]</scope>
    <source>
        <strain evidence="11 12">WDL6</strain>
    </source>
</reference>
<dbReference type="SUPFAM" id="SSF109998">
    <property type="entry name" value="Triger factor/SurA peptide-binding domain-like"/>
    <property type="match status" value="1"/>
</dbReference>
<evidence type="ECO:0000256" key="5">
    <source>
        <dbReference type="ARBA" id="ARBA00023110"/>
    </source>
</evidence>
<dbReference type="Gene3D" id="1.10.8.1040">
    <property type="match status" value="1"/>
</dbReference>
<dbReference type="InterPro" id="IPR000297">
    <property type="entry name" value="PPIase_PpiC"/>
</dbReference>
<evidence type="ECO:0000256" key="2">
    <source>
        <dbReference type="ARBA" id="ARBA00007656"/>
    </source>
</evidence>
<dbReference type="PROSITE" id="PS01096">
    <property type="entry name" value="PPIC_PPIASE_1"/>
    <property type="match status" value="1"/>
</dbReference>
<dbReference type="Pfam" id="PF00639">
    <property type="entry name" value="Rotamase"/>
    <property type="match status" value="1"/>
</dbReference>
<comment type="caution">
    <text evidence="11">The sequence shown here is derived from an EMBL/GenBank/DDBJ whole genome shotgun (WGS) entry which is preliminary data.</text>
</comment>
<proteinExistence type="inferred from homology"/>
<evidence type="ECO:0000256" key="9">
    <source>
        <dbReference type="SAM" id="MobiDB-lite"/>
    </source>
</evidence>
<feature type="domain" description="PpiC" evidence="10">
    <location>
        <begin position="125"/>
        <end position="215"/>
    </location>
</feature>
<dbReference type="STRING" id="121290.APY04_2424"/>
<dbReference type="PROSITE" id="PS50198">
    <property type="entry name" value="PPIC_PPIASE_2"/>
    <property type="match status" value="1"/>
</dbReference>
<evidence type="ECO:0000256" key="4">
    <source>
        <dbReference type="ARBA" id="ARBA00018370"/>
    </source>
</evidence>
<gene>
    <name evidence="11" type="ORF">APY04_2424</name>
</gene>
<evidence type="ECO:0000256" key="7">
    <source>
        <dbReference type="ARBA" id="ARBA00031484"/>
    </source>
</evidence>
<dbReference type="SUPFAM" id="SSF54534">
    <property type="entry name" value="FKBP-like"/>
    <property type="match status" value="1"/>
</dbReference>
<keyword evidence="8 11" id="KW-0413">Isomerase</keyword>
<dbReference type="AlphaFoldDB" id="A0A109BCE2"/>
<protein>
    <recommendedName>
        <fullName evidence="4">Parvulin-like PPIase</fullName>
        <ecNumber evidence="3">5.2.1.8</ecNumber>
    </recommendedName>
    <alternativeName>
        <fullName evidence="6">Peptidyl-prolyl cis-trans isomerase plp</fullName>
    </alternativeName>
    <alternativeName>
        <fullName evidence="7">Rotamase plp</fullName>
    </alternativeName>
</protein>
<organism evidence="11 12">
    <name type="scientific">Hyphomicrobium sulfonivorans</name>
    <dbReference type="NCBI Taxonomy" id="121290"/>
    <lineage>
        <taxon>Bacteria</taxon>
        <taxon>Pseudomonadati</taxon>
        <taxon>Pseudomonadota</taxon>
        <taxon>Alphaproteobacteria</taxon>
        <taxon>Hyphomicrobiales</taxon>
        <taxon>Hyphomicrobiaceae</taxon>
        <taxon>Hyphomicrobium</taxon>
    </lineage>
</organism>
<comment type="catalytic activity">
    <reaction evidence="1">
        <text>[protein]-peptidylproline (omega=180) = [protein]-peptidylproline (omega=0)</text>
        <dbReference type="Rhea" id="RHEA:16237"/>
        <dbReference type="Rhea" id="RHEA-COMP:10747"/>
        <dbReference type="Rhea" id="RHEA-COMP:10748"/>
        <dbReference type="ChEBI" id="CHEBI:83833"/>
        <dbReference type="ChEBI" id="CHEBI:83834"/>
        <dbReference type="EC" id="5.2.1.8"/>
    </reaction>
</comment>
<dbReference type="InterPro" id="IPR027304">
    <property type="entry name" value="Trigger_fact/SurA_dom_sf"/>
</dbReference>
<dbReference type="PANTHER" id="PTHR47245:SF2">
    <property type="entry name" value="PEPTIDYL-PROLYL CIS-TRANS ISOMERASE HP_0175-RELATED"/>
    <property type="match status" value="1"/>
</dbReference>
<dbReference type="InterPro" id="IPR046357">
    <property type="entry name" value="PPIase_dom_sf"/>
</dbReference>
<dbReference type="PATRIC" id="fig|121290.4.peg.326"/>
<dbReference type="EC" id="5.2.1.8" evidence="3"/>
<keyword evidence="12" id="KW-1185">Reference proteome</keyword>
<evidence type="ECO:0000256" key="6">
    <source>
        <dbReference type="ARBA" id="ARBA00030642"/>
    </source>
</evidence>
<dbReference type="InterPro" id="IPR023058">
    <property type="entry name" value="PPIase_PpiC_CS"/>
</dbReference>
<dbReference type="PANTHER" id="PTHR47245">
    <property type="entry name" value="PEPTIDYLPROLYL ISOMERASE"/>
    <property type="match status" value="1"/>
</dbReference>
<dbReference type="Proteomes" id="UP000059074">
    <property type="component" value="Unassembled WGS sequence"/>
</dbReference>
<evidence type="ECO:0000256" key="8">
    <source>
        <dbReference type="PROSITE-ProRule" id="PRU00278"/>
    </source>
</evidence>
<feature type="compositionally biased region" description="Basic and acidic residues" evidence="9">
    <location>
        <begin position="264"/>
        <end position="289"/>
    </location>
</feature>
<evidence type="ECO:0000313" key="11">
    <source>
        <dbReference type="EMBL" id="KWT66228.1"/>
    </source>
</evidence>
<keyword evidence="5 8" id="KW-0697">Rotamase</keyword>
<name>A0A109BCE2_HYPSL</name>
<feature type="region of interest" description="Disordered" evidence="9">
    <location>
        <begin position="264"/>
        <end position="303"/>
    </location>
</feature>